<dbReference type="AlphaFoldDB" id="A0A3N1FTK2"/>
<evidence type="ECO:0000313" key="1">
    <source>
        <dbReference type="EMBL" id="ROP21316.1"/>
    </source>
</evidence>
<dbReference type="Proteomes" id="UP000271683">
    <property type="component" value="Unassembled WGS sequence"/>
</dbReference>
<gene>
    <name evidence="1" type="ORF">EDD30_7718</name>
</gene>
<protein>
    <submittedName>
        <fullName evidence="1">Uncharacterized protein</fullName>
    </submittedName>
</protein>
<comment type="caution">
    <text evidence="1">The sequence shown here is derived from an EMBL/GenBank/DDBJ whole genome shotgun (WGS) entry which is preliminary data.</text>
</comment>
<dbReference type="EMBL" id="RJKL01000002">
    <property type="protein sequence ID" value="ROP21316.1"/>
    <property type="molecule type" value="Genomic_DNA"/>
</dbReference>
<accession>A0A3N1FTK2</accession>
<reference evidence="1 2" key="1">
    <citation type="submission" date="2018-11" db="EMBL/GenBank/DDBJ databases">
        <title>Sequencing the genomes of 1000 actinobacteria strains.</title>
        <authorList>
            <person name="Klenk H.-P."/>
        </authorList>
    </citation>
    <scope>NUCLEOTIDE SEQUENCE [LARGE SCALE GENOMIC DNA]</scope>
    <source>
        <strain evidence="1 2">DSM 43634</strain>
    </source>
</reference>
<organism evidence="1 2">
    <name type="scientific">Couchioplanes caeruleus</name>
    <dbReference type="NCBI Taxonomy" id="56438"/>
    <lineage>
        <taxon>Bacteria</taxon>
        <taxon>Bacillati</taxon>
        <taxon>Actinomycetota</taxon>
        <taxon>Actinomycetes</taxon>
        <taxon>Micromonosporales</taxon>
        <taxon>Micromonosporaceae</taxon>
        <taxon>Couchioplanes</taxon>
    </lineage>
</organism>
<proteinExistence type="predicted"/>
<evidence type="ECO:0000313" key="2">
    <source>
        <dbReference type="Proteomes" id="UP000271683"/>
    </source>
</evidence>
<sequence length="50" mass="5614">MKKGGSADPHGRGLRDLDRQGWVAHAEGFVLRTLDEQLAMPRAEVDARLW</sequence>
<name>A0A3N1FTK2_9ACTN</name>